<accession>A7MPC5</accession>
<keyword evidence="3" id="KW-1185">Reference proteome</keyword>
<gene>
    <name evidence="2" type="ordered locus">ESA_00073</name>
</gene>
<reference evidence="2 3" key="1">
    <citation type="journal article" date="2010" name="PLoS ONE">
        <title>Genome sequence of Cronobacter sakazakii BAA-894 and comparative genomic hybridization analysis with other Cronobacter species.</title>
        <authorList>
            <person name="Kucerova E."/>
            <person name="Clifton S.W."/>
            <person name="Xia X.Q."/>
            <person name="Long F."/>
            <person name="Porwollik S."/>
            <person name="Fulton L."/>
            <person name="Fronick C."/>
            <person name="Minx P."/>
            <person name="Kyung K."/>
            <person name="Warren W."/>
            <person name="Fulton R."/>
            <person name="Feng D."/>
            <person name="Wollam A."/>
            <person name="Shah N."/>
            <person name="Bhonagiri V."/>
            <person name="Nash W.E."/>
            <person name="Hallsworth-Pepin K."/>
            <person name="Wilson R.K."/>
            <person name="McClelland M."/>
            <person name="Forsythe S.J."/>
        </authorList>
    </citation>
    <scope>NUCLEOTIDE SEQUENCE [LARGE SCALE GENOMIC DNA]</scope>
    <source>
        <strain evidence="2 3">ATCC BAA-894</strain>
    </source>
</reference>
<evidence type="ECO:0000313" key="3">
    <source>
        <dbReference type="Proteomes" id="UP000000260"/>
    </source>
</evidence>
<evidence type="ECO:0000256" key="1">
    <source>
        <dbReference type="SAM" id="SignalP"/>
    </source>
</evidence>
<name>A7MPC5_CROS8</name>
<evidence type="ECO:0000313" key="2">
    <source>
        <dbReference type="EMBL" id="ABU75378.1"/>
    </source>
</evidence>
<dbReference type="KEGG" id="esa:ESA_00073"/>
<evidence type="ECO:0008006" key="4">
    <source>
        <dbReference type="Google" id="ProtNLM"/>
    </source>
</evidence>
<protein>
    <recommendedName>
        <fullName evidence="4">Secreted protein</fullName>
    </recommendedName>
</protein>
<dbReference type="AlphaFoldDB" id="A7MPC5"/>
<organism evidence="2 3">
    <name type="scientific">Cronobacter sakazakii (strain ATCC BAA-894)</name>
    <name type="common">Enterobacter sakazakii</name>
    <dbReference type="NCBI Taxonomy" id="290339"/>
    <lineage>
        <taxon>Bacteria</taxon>
        <taxon>Pseudomonadati</taxon>
        <taxon>Pseudomonadota</taxon>
        <taxon>Gammaproteobacteria</taxon>
        <taxon>Enterobacterales</taxon>
        <taxon>Enterobacteriaceae</taxon>
        <taxon>Cronobacter</taxon>
    </lineage>
</organism>
<dbReference type="EMBL" id="CP000783">
    <property type="protein sequence ID" value="ABU75378.1"/>
    <property type="molecule type" value="Genomic_DNA"/>
</dbReference>
<feature type="chain" id="PRO_5002713516" description="Secreted protein" evidence="1">
    <location>
        <begin position="23"/>
        <end position="86"/>
    </location>
</feature>
<proteinExistence type="predicted"/>
<keyword evidence="1" id="KW-0732">Signal</keyword>
<feature type="signal peptide" evidence="1">
    <location>
        <begin position="1"/>
        <end position="22"/>
    </location>
</feature>
<dbReference type="Proteomes" id="UP000000260">
    <property type="component" value="Chromosome"/>
</dbReference>
<sequence length="86" mass="8671">MAVLVVVVVVVPVLEPSPPPVAASATPTTDPTVLDAVALELPTDTEVAAEPAASPTLTGAAWAETAPSAAMAKTPLRIFFISISLH</sequence>
<dbReference type="HOGENOM" id="CLU_173909_0_0_6"/>